<evidence type="ECO:0000259" key="3">
    <source>
        <dbReference type="PROSITE" id="PS51412"/>
    </source>
</evidence>
<dbReference type="GO" id="GO:0045087">
    <property type="term" value="P:innate immune response"/>
    <property type="evidence" value="ECO:0007669"/>
    <property type="project" value="UniProtKB-KW"/>
</dbReference>
<dbReference type="InterPro" id="IPR039707">
    <property type="entry name" value="MPEG1"/>
</dbReference>
<evidence type="ECO:0000313" key="5">
    <source>
        <dbReference type="Proteomes" id="UP001634394"/>
    </source>
</evidence>
<organism evidence="4 5">
    <name type="scientific">Sinanodonta woodiana</name>
    <name type="common">Chinese pond mussel</name>
    <name type="synonym">Anodonta woodiana</name>
    <dbReference type="NCBI Taxonomy" id="1069815"/>
    <lineage>
        <taxon>Eukaryota</taxon>
        <taxon>Metazoa</taxon>
        <taxon>Spiralia</taxon>
        <taxon>Lophotrochozoa</taxon>
        <taxon>Mollusca</taxon>
        <taxon>Bivalvia</taxon>
        <taxon>Autobranchia</taxon>
        <taxon>Heteroconchia</taxon>
        <taxon>Palaeoheterodonta</taxon>
        <taxon>Unionida</taxon>
        <taxon>Unionoidea</taxon>
        <taxon>Unionidae</taxon>
        <taxon>Unioninae</taxon>
        <taxon>Sinanodonta</taxon>
    </lineage>
</organism>
<dbReference type="GO" id="GO:0030670">
    <property type="term" value="C:phagocytic vesicle membrane"/>
    <property type="evidence" value="ECO:0007669"/>
    <property type="project" value="UniProtKB-SubCell"/>
</dbReference>
<keyword evidence="1" id="KW-0472">Membrane</keyword>
<dbReference type="CDD" id="cd22579">
    <property type="entry name" value="MPEG1_P2"/>
    <property type="match status" value="1"/>
</dbReference>
<feature type="domain" description="MACPF" evidence="3">
    <location>
        <begin position="28"/>
        <end position="363"/>
    </location>
</feature>
<dbReference type="PROSITE" id="PS51412">
    <property type="entry name" value="MACPF_2"/>
    <property type="match status" value="1"/>
</dbReference>
<dbReference type="EMBL" id="JBJQND010000017">
    <property type="protein sequence ID" value="KAL3843216.1"/>
    <property type="molecule type" value="Genomic_DNA"/>
</dbReference>
<keyword evidence="2" id="KW-0732">Signal</keyword>
<name>A0ABD3U1E5_SINWO</name>
<protein>
    <recommendedName>
        <fullName evidence="3">MACPF domain-containing protein</fullName>
    </recommendedName>
</protein>
<feature type="signal peptide" evidence="2">
    <location>
        <begin position="1"/>
        <end position="28"/>
    </location>
</feature>
<comment type="caution">
    <text evidence="4">The sequence shown here is derived from an EMBL/GenBank/DDBJ whole genome shotgun (WGS) entry which is preliminary data.</text>
</comment>
<sequence>MSSFSCFKMRSILITVIMVFLRVRTCESNSGNYSGPVLVPGDPRLCARYTDKHVLRFETLPGGGWDNLRNKEMGRVLNVNYTQCKLTDDGLYLIPDGLTIIPVKSSKIEAFSELFLHWNNYTSSLSRSINVEAGIQTTHVGISGQFSYEFESVKEKQFMEKTVTTRTQARYIRYTAISEPDSVLHPAFHARLRRIAAHLEMNQTATARYESQLLIRDFGTHVIRSVDVGAALEQLDQLYSTFISQSSSEKNSILASASATFFSVFHFSASYSQNSSQSKIEQYTKNRAHSKINTFGGPILTAENYSIIAWSTGLDDNLVVMDRSGDPIYYVITPDVLTEIPESIVFQMYNLVQDAVKLYYEHNTYRGCTAMDSPNFSFQANVDDGTCKPLLTNYTFGGVFQTCSGWGYTDLCAQRKQKNPITGNYSCPPGYEEVLLQEGSDSASMSRHECHRCWLFFHCCKDNTYYSNAGYRAYWCVAEGQVHQQSGYLFGGVFTGNTINPLTQDKRCPSEFYSLRLLTDLTVCVSDDYELGYRNSIPFAGFYSCKSGNPLVLDERESKGLQANGILTLTRFMRQSGAASWPHACPKGYSQHLAVVDNACEINYCVKTGALSGMGLPKIQRPPFMPSPQEVTRNEPVMISADGTSWNSMNISSWTEITAKDSSSQGIVREGESKVHQDPKRDMKDATVVIISVSATLFCVFVATAVIVKCRKLRHRRRTHLFKHIDNENTLLIGSQPLFYGTARDTAEITSVQISS</sequence>
<dbReference type="InterPro" id="IPR020864">
    <property type="entry name" value="MACPF"/>
</dbReference>
<dbReference type="Pfam" id="PF01823">
    <property type="entry name" value="MACPF"/>
    <property type="match status" value="1"/>
</dbReference>
<dbReference type="Proteomes" id="UP001634394">
    <property type="component" value="Unassembled WGS sequence"/>
</dbReference>
<gene>
    <name evidence="4" type="ORF">ACJMK2_021161</name>
</gene>
<evidence type="ECO:0000256" key="1">
    <source>
        <dbReference type="SAM" id="Phobius"/>
    </source>
</evidence>
<accession>A0ABD3U1E5</accession>
<reference evidence="4 5" key="1">
    <citation type="submission" date="2024-11" db="EMBL/GenBank/DDBJ databases">
        <title>Chromosome-level genome assembly of the freshwater bivalve Anodonta woodiana.</title>
        <authorList>
            <person name="Chen X."/>
        </authorList>
    </citation>
    <scope>NUCLEOTIDE SEQUENCE [LARGE SCALE GENOMIC DNA]</scope>
    <source>
        <strain evidence="4">MN2024</strain>
        <tissue evidence="4">Gills</tissue>
    </source>
</reference>
<dbReference type="AlphaFoldDB" id="A0ABD3U1E5"/>
<keyword evidence="1" id="KW-0812">Transmembrane</keyword>
<keyword evidence="1" id="KW-1133">Transmembrane helix</keyword>
<evidence type="ECO:0000256" key="2">
    <source>
        <dbReference type="SAM" id="SignalP"/>
    </source>
</evidence>
<dbReference type="GO" id="GO:0002250">
    <property type="term" value="P:adaptive immune response"/>
    <property type="evidence" value="ECO:0007669"/>
    <property type="project" value="UniProtKB-KW"/>
</dbReference>
<proteinExistence type="predicted"/>
<dbReference type="PANTHER" id="PTHR31463">
    <property type="entry name" value="MACROPHAGE-EXPRESSED GENE 1 PROTEIN"/>
    <property type="match status" value="1"/>
</dbReference>
<feature type="chain" id="PRO_5044858411" description="MACPF domain-containing protein" evidence="2">
    <location>
        <begin position="29"/>
        <end position="756"/>
    </location>
</feature>
<evidence type="ECO:0000313" key="4">
    <source>
        <dbReference type="EMBL" id="KAL3843216.1"/>
    </source>
</evidence>
<dbReference type="PANTHER" id="PTHR31463:SF1">
    <property type="entry name" value="MACROPHAGE-EXPRESSED GENE 1 PROTEIN"/>
    <property type="match status" value="1"/>
</dbReference>
<feature type="transmembrane region" description="Helical" evidence="1">
    <location>
        <begin position="686"/>
        <end position="708"/>
    </location>
</feature>
<dbReference type="SMART" id="SM00457">
    <property type="entry name" value="MACPF"/>
    <property type="match status" value="1"/>
</dbReference>
<keyword evidence="5" id="KW-1185">Reference proteome</keyword>